<keyword evidence="3" id="KW-0479">Metal-binding</keyword>
<dbReference type="EMBL" id="PNIO01000052">
    <property type="protein sequence ID" value="PMP69775.1"/>
    <property type="molecule type" value="Genomic_DNA"/>
</dbReference>
<dbReference type="PROSITE" id="PS51918">
    <property type="entry name" value="RADICAL_SAM"/>
    <property type="match status" value="1"/>
</dbReference>
<accession>A0A2J6WHD7</accession>
<dbReference type="Pfam" id="PF13186">
    <property type="entry name" value="SPASM"/>
    <property type="match status" value="1"/>
</dbReference>
<sequence length="307" mass="35514">MIEYVQFFPTLRCNKNCEFCFNRVNRSFESIEFPPDKIEDFVDILKRNNILHLDILGGEPFLYKALEKLVKSAIEHEIKVTISTNGSFEKKIERLLKLNKNARVQIGISINDGINQSLLDLIRKHKLWIKSVISRKQTPHREIVKFAKSNGIDYYLLYMDAVTEKDLELSMPFYEFMKLIKELRNQYSGIKPVYCKGFTGGDKKYRCPAGTEKITVMPNGAVYPCYLLSGFDEFCIGNVFQNSLQEIVMSHKLKIFKTPFNNSCNNTSCNIKEKCRGGCVAHSIIHYNNFSKSDPRCNTKNHEECEL</sequence>
<dbReference type="Pfam" id="PF04055">
    <property type="entry name" value="Radical_SAM"/>
    <property type="match status" value="1"/>
</dbReference>
<comment type="caution">
    <text evidence="7">The sequence shown here is derived from an EMBL/GenBank/DDBJ whole genome shotgun (WGS) entry which is preliminary data.</text>
</comment>
<dbReference type="SUPFAM" id="SSF102114">
    <property type="entry name" value="Radical SAM enzymes"/>
    <property type="match status" value="1"/>
</dbReference>
<keyword evidence="5" id="KW-0411">Iron-sulfur</keyword>
<dbReference type="GO" id="GO:0003824">
    <property type="term" value="F:catalytic activity"/>
    <property type="evidence" value="ECO:0007669"/>
    <property type="project" value="InterPro"/>
</dbReference>
<protein>
    <recommendedName>
        <fullName evidence="6">Radical SAM core domain-containing protein</fullName>
    </recommendedName>
</protein>
<gene>
    <name evidence="7" type="ORF">C0186_05965</name>
</gene>
<proteinExistence type="predicted"/>
<dbReference type="Proteomes" id="UP000242288">
    <property type="component" value="Unassembled WGS sequence"/>
</dbReference>
<name>A0A2J6WHD7_9BACT</name>
<dbReference type="GO" id="GO:0046872">
    <property type="term" value="F:metal ion binding"/>
    <property type="evidence" value="ECO:0007669"/>
    <property type="project" value="UniProtKB-KW"/>
</dbReference>
<dbReference type="Gene3D" id="3.20.20.70">
    <property type="entry name" value="Aldolase class I"/>
    <property type="match status" value="1"/>
</dbReference>
<evidence type="ECO:0000256" key="5">
    <source>
        <dbReference type="ARBA" id="ARBA00023014"/>
    </source>
</evidence>
<evidence type="ECO:0000313" key="7">
    <source>
        <dbReference type="EMBL" id="PMP69775.1"/>
    </source>
</evidence>
<evidence type="ECO:0000256" key="2">
    <source>
        <dbReference type="ARBA" id="ARBA00022691"/>
    </source>
</evidence>
<keyword evidence="4" id="KW-0408">Iron</keyword>
<feature type="domain" description="Radical SAM core" evidence="6">
    <location>
        <begin position="1"/>
        <end position="186"/>
    </location>
</feature>
<organism evidence="7 8">
    <name type="scientific">Thermodesulfovibrio aggregans</name>
    <dbReference type="NCBI Taxonomy" id="86166"/>
    <lineage>
        <taxon>Bacteria</taxon>
        <taxon>Pseudomonadati</taxon>
        <taxon>Nitrospirota</taxon>
        <taxon>Thermodesulfovibrionia</taxon>
        <taxon>Thermodesulfovibrionales</taxon>
        <taxon>Thermodesulfovibrionaceae</taxon>
        <taxon>Thermodesulfovibrio</taxon>
    </lineage>
</organism>
<keyword evidence="2" id="KW-0949">S-adenosyl-L-methionine</keyword>
<comment type="cofactor">
    <cofactor evidence="1">
        <name>[4Fe-4S] cluster</name>
        <dbReference type="ChEBI" id="CHEBI:49883"/>
    </cofactor>
</comment>
<dbReference type="InterPro" id="IPR007197">
    <property type="entry name" value="rSAM"/>
</dbReference>
<dbReference type="InterPro" id="IPR058240">
    <property type="entry name" value="rSAM_sf"/>
</dbReference>
<dbReference type="NCBIfam" id="TIGR04085">
    <property type="entry name" value="rSAM_more_4Fe4S"/>
    <property type="match status" value="1"/>
</dbReference>
<dbReference type="PANTHER" id="PTHR11228:SF7">
    <property type="entry name" value="PQQA PEPTIDE CYCLASE"/>
    <property type="match status" value="1"/>
</dbReference>
<dbReference type="CDD" id="cd01335">
    <property type="entry name" value="Radical_SAM"/>
    <property type="match status" value="1"/>
</dbReference>
<evidence type="ECO:0000259" key="6">
    <source>
        <dbReference type="PROSITE" id="PS51918"/>
    </source>
</evidence>
<dbReference type="SFLD" id="SFLDG01067">
    <property type="entry name" value="SPASM/twitch_domain_containing"/>
    <property type="match status" value="1"/>
</dbReference>
<dbReference type="SFLD" id="SFLDS00029">
    <property type="entry name" value="Radical_SAM"/>
    <property type="match status" value="1"/>
</dbReference>
<evidence type="ECO:0000313" key="8">
    <source>
        <dbReference type="Proteomes" id="UP000242288"/>
    </source>
</evidence>
<evidence type="ECO:0000256" key="3">
    <source>
        <dbReference type="ARBA" id="ARBA00022723"/>
    </source>
</evidence>
<evidence type="ECO:0000256" key="1">
    <source>
        <dbReference type="ARBA" id="ARBA00001966"/>
    </source>
</evidence>
<dbReference type="InterPro" id="IPR023885">
    <property type="entry name" value="4Fe4S-binding_SPASM_dom"/>
</dbReference>
<dbReference type="AlphaFoldDB" id="A0A2J6WHD7"/>
<reference evidence="7 8" key="1">
    <citation type="submission" date="2018-01" db="EMBL/GenBank/DDBJ databases">
        <title>Metagenomic assembled genomes from two thermal pools in the Uzon Caldera, Kamchatka, Russia.</title>
        <authorList>
            <person name="Wilkins L."/>
            <person name="Ettinger C."/>
        </authorList>
    </citation>
    <scope>NUCLEOTIDE SEQUENCE [LARGE SCALE GENOMIC DNA]</scope>
    <source>
        <strain evidence="7">ZAV-04</strain>
    </source>
</reference>
<dbReference type="InterPro" id="IPR013785">
    <property type="entry name" value="Aldolase_TIM"/>
</dbReference>
<dbReference type="PANTHER" id="PTHR11228">
    <property type="entry name" value="RADICAL SAM DOMAIN PROTEIN"/>
    <property type="match status" value="1"/>
</dbReference>
<evidence type="ECO:0000256" key="4">
    <source>
        <dbReference type="ARBA" id="ARBA00023004"/>
    </source>
</evidence>
<dbReference type="GO" id="GO:0051536">
    <property type="term" value="F:iron-sulfur cluster binding"/>
    <property type="evidence" value="ECO:0007669"/>
    <property type="project" value="UniProtKB-KW"/>
</dbReference>
<dbReference type="InterPro" id="IPR050377">
    <property type="entry name" value="Radical_SAM_PqqE_MftC-like"/>
</dbReference>